<keyword evidence="10" id="KW-1185">Reference proteome</keyword>
<evidence type="ECO:0000256" key="2">
    <source>
        <dbReference type="ARBA" id="ARBA00022694"/>
    </source>
</evidence>
<keyword evidence="2" id="KW-0819">tRNA processing</keyword>
<feature type="domain" description="tRNA (32-2'-O)-methyltransferase regulator THADA-like C-terminal TPR repeats region" evidence="8">
    <location>
        <begin position="1317"/>
        <end position="1480"/>
    </location>
</feature>
<dbReference type="GO" id="GO:0005829">
    <property type="term" value="C:cytosol"/>
    <property type="evidence" value="ECO:0007669"/>
    <property type="project" value="TreeGrafter"/>
</dbReference>
<feature type="non-terminal residue" evidence="9">
    <location>
        <position position="2007"/>
    </location>
</feature>
<dbReference type="InterPro" id="IPR056843">
    <property type="entry name" value="THADA-like_TPR"/>
</dbReference>
<sequence>LTATAVWFRVPAPPSPAPAGSSRPFLSGDNTWPGRNLTEPRRGTEAVWVGGQEAAAAAGCRASVPIGRLHFNQTKMVLKKKKEIQVDAFVLECQELETLRSFADAEDQNLASLLLHCVQLSDGIHQIYSMKQIVTLLKKMDRNSACSPMIKCCLDIIGVMYFSLGAKNPLKKVLASSLNGLPEQLTTEAVHSFVRCLKEELKTTDLCLYRKVMDNLASCMENFSLGKASINNLFKEVLQFLQKSVLEIKEENRKLSGNSIAETRLMHDLLMAIKVSMMLLQKVQENFQGSLWKKPGSLVWQSMCGLLKSFSNFLMNEGLLPTVQTTSGLAVILFTKTMFEPVEKLPCLVSDLLLCSVKCVSVPEWFVSSCGCLCTEELSDSVLLFLCHGALAMLEWKNGSMGENGEKLLLDIALVLLSLASRLKESNMAVSLSRILAIWTNSALDVLESSSQNLKSSLNGNSNTTGKLLEYVYTHWEHPLDAVRHQAKLIFKNIVRIHQATLKGSVVKSDPFFSMLTESLLSLEWHVKGKYASLGCLVECVGVENILTVDRTIPAQILDVMGDQSLAPYASDLLETMFINHKSHLISAFQKNIWINHWHDTWVSPLLLILCEGNPDQTTYVIDYYLPKLLKCSPDSLSYMIKILQASADANIGSCNTRGALGALMACLRTARAHGHLQFREIMRDGLLSIGCVKQGLVHQHNQVRIDALGLLCETHRSTEILTMEEMQLIQFFITYNLNSQSPAVRQQICSLLKKLFCRIQESSQVLYKLEQSKTKQELIKESAKWDHFAILQQYKDFMSSICDKLFEALFPGSSHPTRFSSLTILGSMAEIFSAPEGQTQAVFQLAQEIDPTRVQTLIQCFASTFEEVKVLAFELLMKLHDRLDLQDSENLHLLFQAAMDLSISTKPYDCVTASYLLNFLMHHKGLLNGCLKHQQVAHTFQIDEDTSASTMEKNTLAVIKYLLSNLEREIFQAEKSLLQAAASFPMYGRVHCITGALQQLSLNNLTLMTEWRQMVIKLILMSYRLSSVVSPIVQSSSPEGLIPMDNDSETAGHLQMILHEIQPRDTNDYFTQAKILKEHHRVDFAKLTDDESVENVCTEIRGKEGQTCDVTAQMVLVCCWRSMKEISLLLGMLCKLLPLQTVSGSSDGLITVEQVKDIGDYFKHHLLQSRHRGAFELAYTGFVMLTEILSRCTNESLHTLPQQWLYNVLEEIKSCDPSSKLCATRRSAGIPFYIQALLASEPKKSKTNLLKMTMNELISLAVPVNESSNIIPQVHALNILRALFRDTRFGENIIPYIADGIQAAILGFTSPVWAVRNSSTLLFSTLITRIFGVKRGKDENSKKNRMTGREFFSRFPTLYPFLLQQLEVVARTMDSETGELKLHPSLFLLLLILGKLYPSPMDGTYSALSMGPFVPFIMRCGHSPVYRSREMAGRALVPFVMINQIPHTVQSLLAGLPECTNPCIRQNSVHGMLLQVFHLLRSYLESKHRVNSDLQQGLVDIITCIKAKVWLAKRQNPCLVTRAAYLDVLVVLSDYLGKSRRKGIELFGFWEEISKVISASELMTGIHYFSAIPGFTQYLQSITKLVISVLSVAADPDFSNSSSPVAEQMMNPSSMVVHLLQSDFHEVRLPMLEAVLLWWKQVNSKQATEEKIGPLSLLSDLEVTLLRMAMKEKHPECFCKVLEILHCMDLRNMLPRTEDSIKMNPKEFVNWAMNIISASDSIKIQSVALKLASKLVTHLVQNCQEVMESEMRQWIQLVTSCCGDEEQTDIRLAAAEVLVNITPLFLTNQKLILGLSSTLAMWKCVVLLLQSEELIVRDTAADVIRVAQSQSNIYNKTEFAFRVVNASMALDLAFGILCELLQQWNQTSAGVPVLLEWLLGEDEQKKDLETTTLMEDDNLFNKGEVNFWAETLTNVRQLSKHLFLLIPATRLNSPDQGEFLRLARRASDQAKLVTQLLKELPPTPEFSKTVEFTRLAIQNERISTCLKILTLLELDDACKNKENPEK</sequence>
<evidence type="ECO:0000313" key="9">
    <source>
        <dbReference type="EMBL" id="KAH1173402.1"/>
    </source>
</evidence>
<evidence type="ECO:0000256" key="1">
    <source>
        <dbReference type="ARBA" id="ARBA00010409"/>
    </source>
</evidence>
<dbReference type="InterPro" id="IPR051954">
    <property type="entry name" value="tRNA_methyltransferase_THADA"/>
</dbReference>
<dbReference type="InterPro" id="IPR056842">
    <property type="entry name" value="THADA-like_TPR_C"/>
</dbReference>
<accession>A0A9D3X5W7</accession>
<dbReference type="PANTHER" id="PTHR14387:SF7">
    <property type="entry name" value="THYROID ADENOMA-ASSOCIATED PROTEIN"/>
    <property type="match status" value="1"/>
</dbReference>
<evidence type="ECO:0000256" key="4">
    <source>
        <dbReference type="ARBA" id="ARBA00035698"/>
    </source>
</evidence>
<dbReference type="Pfam" id="PF25151">
    <property type="entry name" value="TPR_Trm732_C"/>
    <property type="match status" value="1"/>
</dbReference>
<evidence type="ECO:0000256" key="5">
    <source>
        <dbReference type="SAM" id="MobiDB-lite"/>
    </source>
</evidence>
<evidence type="ECO:0000259" key="6">
    <source>
        <dbReference type="Pfam" id="PF10350"/>
    </source>
</evidence>
<dbReference type="Proteomes" id="UP000827986">
    <property type="component" value="Unassembled WGS sequence"/>
</dbReference>
<dbReference type="Pfam" id="PF25150">
    <property type="entry name" value="TPR_Trm732"/>
    <property type="match status" value="1"/>
</dbReference>
<gene>
    <name evidence="9" type="ORF">KIL84_017241</name>
</gene>
<comment type="caution">
    <text evidence="9">The sequence shown here is derived from an EMBL/GenBank/DDBJ whole genome shotgun (WGS) entry which is preliminary data.</text>
</comment>
<protein>
    <recommendedName>
        <fullName evidence="4">tRNA (32-2'-O)-methyltransferase regulator THADA</fullName>
    </recommendedName>
</protein>
<dbReference type="InterPro" id="IPR016024">
    <property type="entry name" value="ARM-type_fold"/>
</dbReference>
<dbReference type="Pfam" id="PF10350">
    <property type="entry name" value="DUF2428"/>
    <property type="match status" value="1"/>
</dbReference>
<proteinExistence type="inferred from homology"/>
<reference evidence="9" key="1">
    <citation type="submission" date="2021-09" db="EMBL/GenBank/DDBJ databases">
        <title>The genome of Mauremys mutica provides insights into the evolution of semi-aquatic lifestyle.</title>
        <authorList>
            <person name="Gong S."/>
            <person name="Gao Y."/>
        </authorList>
    </citation>
    <scope>NUCLEOTIDE SEQUENCE</scope>
    <source>
        <strain evidence="9">MM-2020</strain>
        <tissue evidence="9">Muscle</tissue>
    </source>
</reference>
<dbReference type="GO" id="GO:0030488">
    <property type="term" value="P:tRNA methylation"/>
    <property type="evidence" value="ECO:0007669"/>
    <property type="project" value="TreeGrafter"/>
</dbReference>
<dbReference type="SUPFAM" id="SSF48371">
    <property type="entry name" value="ARM repeat"/>
    <property type="match status" value="2"/>
</dbReference>
<feature type="domain" description="tRNA (32-2'-O)-methyltransferase regulator THADA-like TPR repeats region" evidence="7">
    <location>
        <begin position="598"/>
        <end position="870"/>
    </location>
</feature>
<dbReference type="InterPro" id="IPR019442">
    <property type="entry name" value="THADA/TRM732_DUF2428"/>
</dbReference>
<evidence type="ECO:0000259" key="7">
    <source>
        <dbReference type="Pfam" id="PF25150"/>
    </source>
</evidence>
<dbReference type="PANTHER" id="PTHR14387">
    <property type="entry name" value="THADA/DEATH RECEPTOR INTERACTING PROTEIN"/>
    <property type="match status" value="1"/>
</dbReference>
<comment type="function">
    <text evidence="3">Together with methyltransferase FTSJ1, methylates the 2'-O-ribose of nucleotides at position 32 of the anticodon loop of substrate tRNAs.</text>
</comment>
<feature type="region of interest" description="Disordered" evidence="5">
    <location>
        <begin position="12"/>
        <end position="35"/>
    </location>
</feature>
<name>A0A9D3X5W7_9SAUR</name>
<feature type="domain" description="DUF2428" evidence="6">
    <location>
        <begin position="1015"/>
        <end position="1315"/>
    </location>
</feature>
<comment type="similarity">
    <text evidence="1">Belongs to the THADA family.</text>
</comment>
<organism evidence="9 10">
    <name type="scientific">Mauremys mutica</name>
    <name type="common">yellowpond turtle</name>
    <dbReference type="NCBI Taxonomy" id="74926"/>
    <lineage>
        <taxon>Eukaryota</taxon>
        <taxon>Metazoa</taxon>
        <taxon>Chordata</taxon>
        <taxon>Craniata</taxon>
        <taxon>Vertebrata</taxon>
        <taxon>Euteleostomi</taxon>
        <taxon>Archelosauria</taxon>
        <taxon>Testudinata</taxon>
        <taxon>Testudines</taxon>
        <taxon>Cryptodira</taxon>
        <taxon>Durocryptodira</taxon>
        <taxon>Testudinoidea</taxon>
        <taxon>Geoemydidae</taxon>
        <taxon>Geoemydinae</taxon>
        <taxon>Mauremys</taxon>
    </lineage>
</organism>
<evidence type="ECO:0000313" key="10">
    <source>
        <dbReference type="Proteomes" id="UP000827986"/>
    </source>
</evidence>
<dbReference type="EMBL" id="JAHDVG010000482">
    <property type="protein sequence ID" value="KAH1173402.1"/>
    <property type="molecule type" value="Genomic_DNA"/>
</dbReference>
<evidence type="ECO:0000259" key="8">
    <source>
        <dbReference type="Pfam" id="PF25151"/>
    </source>
</evidence>
<evidence type="ECO:0000256" key="3">
    <source>
        <dbReference type="ARBA" id="ARBA00035625"/>
    </source>
</evidence>